<dbReference type="PANTHER" id="PTHR43798:SF31">
    <property type="entry name" value="AB HYDROLASE SUPERFAMILY PROTEIN YCLE"/>
    <property type="match status" value="1"/>
</dbReference>
<keyword evidence="5" id="KW-1185">Reference proteome</keyword>
<dbReference type="InterPro" id="IPR050266">
    <property type="entry name" value="AB_hydrolase_sf"/>
</dbReference>
<evidence type="ECO:0000256" key="1">
    <source>
        <dbReference type="ARBA" id="ARBA00022801"/>
    </source>
</evidence>
<organism evidence="4 5">
    <name type="scientific">Aciditerrimonas ferrireducens</name>
    <dbReference type="NCBI Taxonomy" id="667306"/>
    <lineage>
        <taxon>Bacteria</taxon>
        <taxon>Bacillati</taxon>
        <taxon>Actinomycetota</taxon>
        <taxon>Acidimicrobiia</taxon>
        <taxon>Acidimicrobiales</taxon>
        <taxon>Acidimicrobiaceae</taxon>
        <taxon>Aciditerrimonas</taxon>
    </lineage>
</organism>
<feature type="transmembrane region" description="Helical" evidence="2">
    <location>
        <begin position="12"/>
        <end position="33"/>
    </location>
</feature>
<dbReference type="SUPFAM" id="SSF53474">
    <property type="entry name" value="alpha/beta-Hydrolases"/>
    <property type="match status" value="1"/>
</dbReference>
<keyword evidence="2" id="KW-0812">Transmembrane</keyword>
<evidence type="ECO:0000313" key="4">
    <source>
        <dbReference type="EMBL" id="MFC0083138.1"/>
    </source>
</evidence>
<proteinExistence type="predicted"/>
<evidence type="ECO:0000256" key="2">
    <source>
        <dbReference type="SAM" id="Phobius"/>
    </source>
</evidence>
<gene>
    <name evidence="4" type="ORF">ACFFRE_13465</name>
</gene>
<dbReference type="InterPro" id="IPR000073">
    <property type="entry name" value="AB_hydrolase_1"/>
</dbReference>
<keyword evidence="1 4" id="KW-0378">Hydrolase</keyword>
<protein>
    <submittedName>
        <fullName evidence="4">Alpha/beta fold hydrolase</fullName>
    </submittedName>
</protein>
<dbReference type="Proteomes" id="UP001589788">
    <property type="component" value="Unassembled WGS sequence"/>
</dbReference>
<dbReference type="InterPro" id="IPR029058">
    <property type="entry name" value="AB_hydrolase_fold"/>
</dbReference>
<dbReference type="Gene3D" id="3.40.50.1820">
    <property type="entry name" value="alpha/beta hydrolase"/>
    <property type="match status" value="1"/>
</dbReference>
<dbReference type="GO" id="GO:0016787">
    <property type="term" value="F:hydrolase activity"/>
    <property type="evidence" value="ECO:0007669"/>
    <property type="project" value="UniProtKB-KW"/>
</dbReference>
<name>A0ABV6C641_9ACTN</name>
<dbReference type="PRINTS" id="PR00111">
    <property type="entry name" value="ABHYDROLASE"/>
</dbReference>
<keyword evidence="2" id="KW-0472">Membrane</keyword>
<dbReference type="EMBL" id="JBHLYQ010000280">
    <property type="protein sequence ID" value="MFC0083138.1"/>
    <property type="molecule type" value="Genomic_DNA"/>
</dbReference>
<feature type="non-terminal residue" evidence="4">
    <location>
        <position position="200"/>
    </location>
</feature>
<dbReference type="RefSeq" id="WP_377790879.1">
    <property type="nucleotide sequence ID" value="NZ_JBHLYQ010000280.1"/>
</dbReference>
<accession>A0ABV6C641</accession>
<keyword evidence="2" id="KW-1133">Transmembrane helix</keyword>
<dbReference type="Pfam" id="PF00561">
    <property type="entry name" value="Abhydrolase_1"/>
    <property type="match status" value="1"/>
</dbReference>
<comment type="caution">
    <text evidence="4">The sequence shown here is derived from an EMBL/GenBank/DDBJ whole genome shotgun (WGS) entry which is preliminary data.</text>
</comment>
<feature type="domain" description="AB hydrolase-1" evidence="3">
    <location>
        <begin position="84"/>
        <end position="189"/>
    </location>
</feature>
<reference evidence="4 5" key="1">
    <citation type="submission" date="2024-09" db="EMBL/GenBank/DDBJ databases">
        <authorList>
            <person name="Sun Q."/>
            <person name="Mori K."/>
        </authorList>
    </citation>
    <scope>NUCLEOTIDE SEQUENCE [LARGE SCALE GENOMIC DNA]</scope>
    <source>
        <strain evidence="4 5">JCM 15389</strain>
    </source>
</reference>
<sequence>MPRTPRRSRGRLKLTGLLAGLGAGGGLVAGYLAQHRAAGRAKQAAQARAERAAGLAVPDDVVQHRVTLDDGGVAHVLERGQGQPIVLLHGITLAARVWGSQLAALGERHRVLALDLRGHGASEPGRDGFEGGMARLAADVRQVLDALQVERAVLVGHSMGGMVALQLLVDADPDWRERRVAGLALVDTSAAPTAGWPGGG</sequence>
<evidence type="ECO:0000313" key="5">
    <source>
        <dbReference type="Proteomes" id="UP001589788"/>
    </source>
</evidence>
<evidence type="ECO:0000259" key="3">
    <source>
        <dbReference type="Pfam" id="PF00561"/>
    </source>
</evidence>
<dbReference type="PANTHER" id="PTHR43798">
    <property type="entry name" value="MONOACYLGLYCEROL LIPASE"/>
    <property type="match status" value="1"/>
</dbReference>